<dbReference type="EMBL" id="KZ678134">
    <property type="protein sequence ID" value="PSN67597.1"/>
    <property type="molecule type" value="Genomic_DNA"/>
</dbReference>
<name>A0A2T2NQ85_CORCC</name>
<reference evidence="2 3" key="1">
    <citation type="journal article" date="2018" name="Front. Microbiol.">
        <title>Genome-Wide Analysis of Corynespora cassiicola Leaf Fall Disease Putative Effectors.</title>
        <authorList>
            <person name="Lopez D."/>
            <person name="Ribeiro S."/>
            <person name="Label P."/>
            <person name="Fumanal B."/>
            <person name="Venisse J.S."/>
            <person name="Kohler A."/>
            <person name="de Oliveira R.R."/>
            <person name="Labutti K."/>
            <person name="Lipzen A."/>
            <person name="Lail K."/>
            <person name="Bauer D."/>
            <person name="Ohm R.A."/>
            <person name="Barry K.W."/>
            <person name="Spatafora J."/>
            <person name="Grigoriev I.V."/>
            <person name="Martin F.M."/>
            <person name="Pujade-Renaud V."/>
        </authorList>
    </citation>
    <scope>NUCLEOTIDE SEQUENCE [LARGE SCALE GENOMIC DNA]</scope>
    <source>
        <strain evidence="2 3">Philippines</strain>
    </source>
</reference>
<dbReference type="AlphaFoldDB" id="A0A2T2NQ85"/>
<keyword evidence="3" id="KW-1185">Reference proteome</keyword>
<evidence type="ECO:0000256" key="1">
    <source>
        <dbReference type="SAM" id="MobiDB-lite"/>
    </source>
</evidence>
<evidence type="ECO:0000313" key="2">
    <source>
        <dbReference type="EMBL" id="PSN67597.1"/>
    </source>
</evidence>
<gene>
    <name evidence="2" type="ORF">BS50DRAFT_346004</name>
</gene>
<feature type="region of interest" description="Disordered" evidence="1">
    <location>
        <begin position="52"/>
        <end position="95"/>
    </location>
</feature>
<accession>A0A2T2NQ85</accession>
<sequence>MYLWAGLDDDCGQTAGALLASVWLSSVRPGCLGVWVAECLRIVVNAMSISARSRRASSRQPTVVEQTQGKKARRDGTSRKGAAARTPQPRQAKPVPEVPLHRLHFHLNFARKGFPFPPNDTILCSWRAPENLSSTASAAWSKTARRSLASP</sequence>
<feature type="compositionally biased region" description="Polar residues" evidence="1">
    <location>
        <begin position="60"/>
        <end position="69"/>
    </location>
</feature>
<evidence type="ECO:0000313" key="3">
    <source>
        <dbReference type="Proteomes" id="UP000240883"/>
    </source>
</evidence>
<protein>
    <submittedName>
        <fullName evidence="2">Uncharacterized protein</fullName>
    </submittedName>
</protein>
<organism evidence="2 3">
    <name type="scientific">Corynespora cassiicola Philippines</name>
    <dbReference type="NCBI Taxonomy" id="1448308"/>
    <lineage>
        <taxon>Eukaryota</taxon>
        <taxon>Fungi</taxon>
        <taxon>Dikarya</taxon>
        <taxon>Ascomycota</taxon>
        <taxon>Pezizomycotina</taxon>
        <taxon>Dothideomycetes</taxon>
        <taxon>Pleosporomycetidae</taxon>
        <taxon>Pleosporales</taxon>
        <taxon>Corynesporascaceae</taxon>
        <taxon>Corynespora</taxon>
    </lineage>
</organism>
<dbReference type="Proteomes" id="UP000240883">
    <property type="component" value="Unassembled WGS sequence"/>
</dbReference>
<proteinExistence type="predicted"/>